<proteinExistence type="predicted"/>
<feature type="signal peptide" evidence="2">
    <location>
        <begin position="1"/>
        <end position="24"/>
    </location>
</feature>
<feature type="region of interest" description="Disordered" evidence="1">
    <location>
        <begin position="59"/>
        <end position="88"/>
    </location>
</feature>
<keyword evidence="2" id="KW-0732">Signal</keyword>
<organism evidence="3 4">
    <name type="scientific">Elsinoe australis</name>
    <dbReference type="NCBI Taxonomy" id="40998"/>
    <lineage>
        <taxon>Eukaryota</taxon>
        <taxon>Fungi</taxon>
        <taxon>Dikarya</taxon>
        <taxon>Ascomycota</taxon>
        <taxon>Pezizomycotina</taxon>
        <taxon>Dothideomycetes</taxon>
        <taxon>Dothideomycetidae</taxon>
        <taxon>Myriangiales</taxon>
        <taxon>Elsinoaceae</taxon>
        <taxon>Elsinoe</taxon>
    </lineage>
</organism>
<feature type="chain" id="PRO_5020642250" evidence="2">
    <location>
        <begin position="25"/>
        <end position="304"/>
    </location>
</feature>
<evidence type="ECO:0000256" key="1">
    <source>
        <dbReference type="SAM" id="MobiDB-lite"/>
    </source>
</evidence>
<feature type="compositionally biased region" description="Low complexity" evidence="1">
    <location>
        <begin position="74"/>
        <end position="86"/>
    </location>
</feature>
<accession>A0A4U7ALB6</accession>
<dbReference type="AlphaFoldDB" id="A0A4U7ALB6"/>
<evidence type="ECO:0000256" key="2">
    <source>
        <dbReference type="SAM" id="SignalP"/>
    </source>
</evidence>
<reference evidence="3 4" key="1">
    <citation type="submission" date="2018-02" db="EMBL/GenBank/DDBJ databases">
        <title>Draft genome sequences of Elsinoe sp., causing black scab on jojoba.</title>
        <authorList>
            <person name="Stodart B."/>
            <person name="Jeffress S."/>
            <person name="Ash G."/>
            <person name="Arun Chinnappa K."/>
        </authorList>
    </citation>
    <scope>NUCLEOTIDE SEQUENCE [LARGE SCALE GENOMIC DNA]</scope>
    <source>
        <strain evidence="3 4">Hillstone_2</strain>
    </source>
</reference>
<gene>
    <name evidence="3" type="ORF">C1H76_9064</name>
</gene>
<comment type="caution">
    <text evidence="3">The sequence shown here is derived from an EMBL/GenBank/DDBJ whole genome shotgun (WGS) entry which is preliminary data.</text>
</comment>
<name>A0A4U7ALB6_9PEZI</name>
<dbReference type="EMBL" id="PTQR01000126">
    <property type="protein sequence ID" value="TKX18803.1"/>
    <property type="molecule type" value="Genomic_DNA"/>
</dbReference>
<evidence type="ECO:0000313" key="3">
    <source>
        <dbReference type="EMBL" id="TKX18803.1"/>
    </source>
</evidence>
<evidence type="ECO:0000313" key="4">
    <source>
        <dbReference type="Proteomes" id="UP000308133"/>
    </source>
</evidence>
<dbReference type="Proteomes" id="UP000308133">
    <property type="component" value="Unassembled WGS sequence"/>
</dbReference>
<sequence length="304" mass="33319">MSILIGSAFLTMLSLTLLLSCSSSGGPSLTESTSHQHQHQRQYGTAPDAIIEGMPSSSTSHALLPLPTTRSKDASSTADSAKSPSPESISFKHVSQVVNSPEVSIQHEVKPIDQLTFVLPCEECSENSGVPYPYFSVDLLGAANSCWANLSINGTIAEIRSTDHKQCISSAYDKDPDFAFGVSTWCYDDTSEYGVLFEFYITLQLTGYAHWRIANGPSIQFSIGLYRDDEGNTAMIRRFGFQVELSMEVAEYGYSATAKSLLGRNVTQAQAMKLRARAEAIRKELKPEHTWPAPWLPSMRPSTC</sequence>
<protein>
    <submittedName>
        <fullName evidence="3">Uncharacterized protein</fullName>
    </submittedName>
</protein>